<dbReference type="PANTHER" id="PTHR11567">
    <property type="entry name" value="ACID PHOSPHATASE-RELATED"/>
    <property type="match status" value="1"/>
</dbReference>
<dbReference type="GO" id="GO:0050650">
    <property type="term" value="P:chondroitin sulfate proteoglycan biosynthetic process"/>
    <property type="evidence" value="ECO:0007669"/>
    <property type="project" value="TreeGrafter"/>
</dbReference>
<dbReference type="GeneID" id="116946946"/>
<dbReference type="InterPro" id="IPR033379">
    <property type="entry name" value="Acid_Pase_AS"/>
</dbReference>
<keyword evidence="6" id="KW-1185">Reference proteome</keyword>
<evidence type="ECO:0000256" key="1">
    <source>
        <dbReference type="ARBA" id="ARBA00005375"/>
    </source>
</evidence>
<evidence type="ECO:0000256" key="2">
    <source>
        <dbReference type="ARBA" id="ARBA00022801"/>
    </source>
</evidence>
<dbReference type="GO" id="GO:0006024">
    <property type="term" value="P:glycosaminoglycan biosynthetic process"/>
    <property type="evidence" value="ECO:0007669"/>
    <property type="project" value="TreeGrafter"/>
</dbReference>
<organism evidence="6 7">
    <name type="scientific">Petromyzon marinus</name>
    <name type="common">Sea lamprey</name>
    <dbReference type="NCBI Taxonomy" id="7757"/>
    <lineage>
        <taxon>Eukaryota</taxon>
        <taxon>Metazoa</taxon>
        <taxon>Chordata</taxon>
        <taxon>Craniata</taxon>
        <taxon>Vertebrata</taxon>
        <taxon>Cyclostomata</taxon>
        <taxon>Hyperoartia</taxon>
        <taxon>Petromyzontiformes</taxon>
        <taxon>Petromyzontidae</taxon>
        <taxon>Petromyzon</taxon>
    </lineage>
</organism>
<dbReference type="Gene3D" id="3.40.50.1240">
    <property type="entry name" value="Phosphoglycerate mutase-like"/>
    <property type="match status" value="1"/>
</dbReference>
<comment type="catalytic activity">
    <reaction evidence="3">
        <text>3-O-[beta-D-GlcA-(1-&gt;3)-beta-D-Gal-(1-&gt;3)-beta-D-Gal-(1-&gt;4)-beta-D-2-O-P-Xyl]-L-seryl-[protein] + H2O = 3-O-(beta-D-GlcA-(1-&gt;3)-beta-D-Gal-(1-&gt;3)-beta-D-Gal-(1-&gt;4)-beta-D-Xyl)-L-seryl-[protein] + phosphate</text>
        <dbReference type="Rhea" id="RHEA:56512"/>
        <dbReference type="Rhea" id="RHEA-COMP:12573"/>
        <dbReference type="Rhea" id="RHEA-COMP:14559"/>
        <dbReference type="ChEBI" id="CHEBI:15377"/>
        <dbReference type="ChEBI" id="CHEBI:43474"/>
        <dbReference type="ChEBI" id="CHEBI:132093"/>
        <dbReference type="ChEBI" id="CHEBI:140495"/>
    </reaction>
</comment>
<dbReference type="SUPFAM" id="SSF53254">
    <property type="entry name" value="Phosphoglycerate mutase-like"/>
    <property type="match status" value="1"/>
</dbReference>
<evidence type="ECO:0000313" key="7">
    <source>
        <dbReference type="RefSeq" id="XP_032818125.1"/>
    </source>
</evidence>
<dbReference type="RefSeq" id="XP_032818125.1">
    <property type="nucleotide sequence ID" value="XM_032962234.1"/>
</dbReference>
<evidence type="ECO:0000256" key="3">
    <source>
        <dbReference type="ARBA" id="ARBA00036311"/>
    </source>
</evidence>
<dbReference type="KEGG" id="pmrn:116946946"/>
<reference evidence="7" key="1">
    <citation type="submission" date="2025-08" db="UniProtKB">
        <authorList>
            <consortium name="RefSeq"/>
        </authorList>
    </citation>
    <scope>IDENTIFICATION</scope>
    <source>
        <tissue evidence="7">Sperm</tissue>
    </source>
</reference>
<dbReference type="InterPro" id="IPR050645">
    <property type="entry name" value="Histidine_acid_phosphatase"/>
</dbReference>
<gene>
    <name evidence="7" type="primary">PXYLP1</name>
</gene>
<dbReference type="Pfam" id="PF00328">
    <property type="entry name" value="His_Phos_2"/>
    <property type="match status" value="1"/>
</dbReference>
<dbReference type="InterPro" id="IPR029033">
    <property type="entry name" value="His_PPase_superfam"/>
</dbReference>
<evidence type="ECO:0000256" key="5">
    <source>
        <dbReference type="ARBA" id="ARBA00041499"/>
    </source>
</evidence>
<dbReference type="GO" id="GO:0005794">
    <property type="term" value="C:Golgi apparatus"/>
    <property type="evidence" value="ECO:0007669"/>
    <property type="project" value="TreeGrafter"/>
</dbReference>
<proteinExistence type="inferred from homology"/>
<dbReference type="InterPro" id="IPR000560">
    <property type="entry name" value="His_Pase_clade-2"/>
</dbReference>
<comment type="similarity">
    <text evidence="1">Belongs to the histidine acid phosphatase family.</text>
</comment>
<accession>A0AAJ7THT4</accession>
<dbReference type="CDD" id="cd07061">
    <property type="entry name" value="HP_HAP_like"/>
    <property type="match status" value="1"/>
</dbReference>
<dbReference type="PANTHER" id="PTHR11567:SF110">
    <property type="entry name" value="2-PHOSPHOXYLOSE PHOSPHATASE 1"/>
    <property type="match status" value="1"/>
</dbReference>
<dbReference type="PROSITE" id="PS00616">
    <property type="entry name" value="HIS_ACID_PHOSPHAT_1"/>
    <property type="match status" value="1"/>
</dbReference>
<dbReference type="AlphaFoldDB" id="A0AAJ7THT4"/>
<protein>
    <recommendedName>
        <fullName evidence="4">2-phosphoxylose phosphatase 1</fullName>
    </recommendedName>
    <alternativeName>
        <fullName evidence="5">Acid phosphatase-like protein 2</fullName>
    </alternativeName>
</protein>
<name>A0AAJ7THT4_PETMA</name>
<sequence>MMTFQNRFVLLLGLAALLAVISLSLQFFRLIPLPVGFYGEEEAKPRKRVLIDGLLKAPQALDPITESVYYCNRPNGSVQGLEGHAPVGFKLEAAHIMIRHGDRYPLYAIPNAAALNIDCNIRTDRAPFHRALEGFVAHMAQAREGRFDGPLAGFPLLPSHPRCEMGQLTQTGVVQHLMIGQHLRQTYSDLHGLLLKHESESERVRAAYVESTGRARTLQSALALLYGLRPAFDWSRLRVHHQPSASYCYAACECPARSAFQELDQRRQSRARSRDPQLARAFRDMASALDVPPARLRAAVPVDPLLAHFCHGVPFPCATSLPSPPPPPPQRSGCVSEQHFRTLRAQQLVDEKERREAGLFRRFALLVMHPFLNRTAQRLGAVAAGKPAERLALYSAHDVTLEPALSALGLAGARFPRYAARLVFELWRKEDKGRLAGGADVGGHFIRVLYNGEDVTFKTAFCQNHDWKRGTGSLLCPFQKFLDFVSRDMFAPFNSTSYYEACHHIPQPDADI</sequence>
<keyword evidence="2" id="KW-0378">Hydrolase</keyword>
<dbReference type="CTD" id="92370"/>
<dbReference type="Proteomes" id="UP001318040">
    <property type="component" value="Chromosome 28"/>
</dbReference>
<evidence type="ECO:0000313" key="6">
    <source>
        <dbReference type="Proteomes" id="UP001318040"/>
    </source>
</evidence>
<dbReference type="GO" id="GO:0016791">
    <property type="term" value="F:phosphatase activity"/>
    <property type="evidence" value="ECO:0007669"/>
    <property type="project" value="TreeGrafter"/>
</dbReference>
<evidence type="ECO:0000256" key="4">
    <source>
        <dbReference type="ARBA" id="ARBA00040357"/>
    </source>
</evidence>